<dbReference type="KEGG" id="dfg:B0537_12600"/>
<organism evidence="2 3">
    <name type="scientific">Desulforamulus ferrireducens</name>
    <dbReference type="NCBI Taxonomy" id="1833852"/>
    <lineage>
        <taxon>Bacteria</taxon>
        <taxon>Bacillati</taxon>
        <taxon>Bacillota</taxon>
        <taxon>Clostridia</taxon>
        <taxon>Eubacteriales</taxon>
        <taxon>Peptococcaceae</taxon>
        <taxon>Desulforamulus</taxon>
    </lineage>
</organism>
<name>A0A1S6IYI5_9FIRM</name>
<dbReference type="GO" id="GO:0044780">
    <property type="term" value="P:bacterial-type flagellum assembly"/>
    <property type="evidence" value="ECO:0007669"/>
    <property type="project" value="InterPro"/>
</dbReference>
<sequence length="167" mass="18986">MVQMESLFFKLKDILIKQQETVLELVSLAQEHTLAMKENNANQILAVVKQLENKSNILQTQDETRKEIQTELALSLGLPAESTLSHILQHTAQQKVVQEINDLSLTINNNLAQLKDILKLNDIMAKRGLMFTQQLKNIMQPKDNSTYQRSGEVVKQSGNRSLFDKSI</sequence>
<keyword evidence="1" id="KW-1005">Bacterial flagellum biogenesis</keyword>
<dbReference type="Pfam" id="PF05130">
    <property type="entry name" value="FlgN"/>
    <property type="match status" value="1"/>
</dbReference>
<evidence type="ECO:0008006" key="4">
    <source>
        <dbReference type="Google" id="ProtNLM"/>
    </source>
</evidence>
<dbReference type="Proteomes" id="UP000189464">
    <property type="component" value="Chromosome"/>
</dbReference>
<dbReference type="AlphaFoldDB" id="A0A1S6IYI5"/>
<dbReference type="InterPro" id="IPR036679">
    <property type="entry name" value="FlgN-like_sf"/>
</dbReference>
<accession>A0A1S6IYI5</accession>
<protein>
    <recommendedName>
        <fullName evidence="4">Flagellar protein FlgN</fullName>
    </recommendedName>
</protein>
<gene>
    <name evidence="2" type="ORF">B0537_12600</name>
</gene>
<keyword evidence="3" id="KW-1185">Reference proteome</keyword>
<evidence type="ECO:0000313" key="2">
    <source>
        <dbReference type="EMBL" id="AQS59849.1"/>
    </source>
</evidence>
<dbReference type="Gene3D" id="1.20.58.300">
    <property type="entry name" value="FlgN-like"/>
    <property type="match status" value="1"/>
</dbReference>
<proteinExistence type="predicted"/>
<dbReference type="EMBL" id="CP019698">
    <property type="protein sequence ID" value="AQS59849.1"/>
    <property type="molecule type" value="Genomic_DNA"/>
</dbReference>
<dbReference type="SUPFAM" id="SSF140566">
    <property type="entry name" value="FlgN-like"/>
    <property type="match status" value="1"/>
</dbReference>
<dbReference type="STRING" id="1833852.B0537_12600"/>
<evidence type="ECO:0000256" key="1">
    <source>
        <dbReference type="ARBA" id="ARBA00022795"/>
    </source>
</evidence>
<evidence type="ECO:0000313" key="3">
    <source>
        <dbReference type="Proteomes" id="UP000189464"/>
    </source>
</evidence>
<dbReference type="InterPro" id="IPR007809">
    <property type="entry name" value="FlgN-like"/>
</dbReference>
<reference evidence="2 3" key="1">
    <citation type="journal article" date="2016" name="Int. J. Syst. Evol. Microbiol.">
        <title>Desulfotomaculum ferrireducens sp. nov., a moderately thermophilic sulfate-reducing and dissimilatory Fe(III)-reducing bacterium isolated from compost.</title>
        <authorList>
            <person name="Yang G."/>
            <person name="Guo J."/>
            <person name="Zhuang L."/>
            <person name="Yuan Y."/>
            <person name="Zhou S."/>
        </authorList>
    </citation>
    <scope>NUCLEOTIDE SEQUENCE [LARGE SCALE GENOMIC DNA]</scope>
    <source>
        <strain evidence="2 3">GSS09</strain>
    </source>
</reference>